<name>A0ABU5TW06_9CYAN</name>
<organism evidence="1 2">
    <name type="scientific">Limnoraphis robusta CCNP1315</name>
    <dbReference type="NCBI Taxonomy" id="3110306"/>
    <lineage>
        <taxon>Bacteria</taxon>
        <taxon>Bacillati</taxon>
        <taxon>Cyanobacteriota</taxon>
        <taxon>Cyanophyceae</taxon>
        <taxon>Oscillatoriophycideae</taxon>
        <taxon>Oscillatoriales</taxon>
        <taxon>Sirenicapillariaceae</taxon>
        <taxon>Limnoraphis</taxon>
    </lineage>
</organism>
<accession>A0ABU5TW06</accession>
<protein>
    <recommendedName>
        <fullName evidence="3">GIY-YIG domain-containing protein</fullName>
    </recommendedName>
</protein>
<dbReference type="EMBL" id="JAYGHT010000018">
    <property type="protein sequence ID" value="MEA5518895.1"/>
    <property type="molecule type" value="Genomic_DNA"/>
</dbReference>
<evidence type="ECO:0000313" key="1">
    <source>
        <dbReference type="EMBL" id="MEA5518895.1"/>
    </source>
</evidence>
<evidence type="ECO:0008006" key="3">
    <source>
        <dbReference type="Google" id="ProtNLM"/>
    </source>
</evidence>
<proteinExistence type="predicted"/>
<dbReference type="RefSeq" id="WP_323217770.1">
    <property type="nucleotide sequence ID" value="NZ_JAYGHT010000018.1"/>
</dbReference>
<keyword evidence="2" id="KW-1185">Reference proteome</keyword>
<sequence>MLEPDKIFTWFQWQPLKDCWKDKRIPNVRGIYRIRRIGRSDLDYIGQTGKGNRNLRKRLSELNYVYKPEMPYRDPHTAGPALWALRDRLGCEFEVSTLPVEESDAYRLGLEAKCDRFISTAASSVPNS</sequence>
<evidence type="ECO:0000313" key="2">
    <source>
        <dbReference type="Proteomes" id="UP001301728"/>
    </source>
</evidence>
<reference evidence="1 2" key="1">
    <citation type="submission" date="2023-12" db="EMBL/GenBank/DDBJ databases">
        <title>Baltic Sea Cyanobacteria.</title>
        <authorList>
            <person name="Delbaje E."/>
            <person name="Fewer D.P."/>
            <person name="Shishido T.K."/>
        </authorList>
    </citation>
    <scope>NUCLEOTIDE SEQUENCE [LARGE SCALE GENOMIC DNA]</scope>
    <source>
        <strain evidence="1 2">CCNP 1315</strain>
    </source>
</reference>
<comment type="caution">
    <text evidence="1">The sequence shown here is derived from an EMBL/GenBank/DDBJ whole genome shotgun (WGS) entry which is preliminary data.</text>
</comment>
<dbReference type="Proteomes" id="UP001301728">
    <property type="component" value="Unassembled WGS sequence"/>
</dbReference>
<gene>
    <name evidence="1" type="ORF">VB854_08035</name>
</gene>